<dbReference type="Proteomes" id="UP001233271">
    <property type="component" value="Chromosome 3"/>
</dbReference>
<evidence type="ECO:0000256" key="1">
    <source>
        <dbReference type="SAM" id="Phobius"/>
    </source>
</evidence>
<protein>
    <recommendedName>
        <fullName evidence="5">Mid2 domain-containing protein</fullName>
    </recommendedName>
</protein>
<name>A0AA48ICI8_9TREE</name>
<sequence>MLFSLVLAPLLALPALAAPNPDLMDLWPTRLLPTGTEPTTMTYAFNFPFPTTVTKVWNAPAATGTGTASGTAMAANAGTGGSGLPFNPLDPNAMTAALAAAMQQQADALLEQVKKQTITIVCAILFSTLGGIALLGGLIWCLCRRRKNKKARMVPVGRTHVRLDSESDIVVSEKERHVAV</sequence>
<evidence type="ECO:0008006" key="5">
    <source>
        <dbReference type="Google" id="ProtNLM"/>
    </source>
</evidence>
<feature type="transmembrane region" description="Helical" evidence="1">
    <location>
        <begin position="118"/>
        <end position="143"/>
    </location>
</feature>
<organism evidence="3 4">
    <name type="scientific">Cutaneotrichosporon cavernicola</name>
    <dbReference type="NCBI Taxonomy" id="279322"/>
    <lineage>
        <taxon>Eukaryota</taxon>
        <taxon>Fungi</taxon>
        <taxon>Dikarya</taxon>
        <taxon>Basidiomycota</taxon>
        <taxon>Agaricomycotina</taxon>
        <taxon>Tremellomycetes</taxon>
        <taxon>Trichosporonales</taxon>
        <taxon>Trichosporonaceae</taxon>
        <taxon>Cutaneotrichosporon</taxon>
    </lineage>
</organism>
<gene>
    <name evidence="3" type="ORF">CcaverHIS019_0304170</name>
</gene>
<feature type="chain" id="PRO_5041253138" description="Mid2 domain-containing protein" evidence="2">
    <location>
        <begin position="18"/>
        <end position="180"/>
    </location>
</feature>
<dbReference type="RefSeq" id="XP_060455612.1">
    <property type="nucleotide sequence ID" value="XM_060598861.1"/>
</dbReference>
<keyword evidence="1" id="KW-0472">Membrane</keyword>
<keyword evidence="4" id="KW-1185">Reference proteome</keyword>
<accession>A0AA48ICI8</accession>
<reference evidence="3" key="1">
    <citation type="journal article" date="2023" name="BMC Genomics">
        <title>Chromosome-level genome assemblies of Cutaneotrichosporon spp. (Trichosporonales, Basidiomycota) reveal imbalanced evolution between nucleotide sequences and chromosome synteny.</title>
        <authorList>
            <person name="Kobayashi Y."/>
            <person name="Kayamori A."/>
            <person name="Aoki K."/>
            <person name="Shiwa Y."/>
            <person name="Matsutani M."/>
            <person name="Fujita N."/>
            <person name="Sugita T."/>
            <person name="Iwasaki W."/>
            <person name="Tanaka N."/>
            <person name="Takashima M."/>
        </authorList>
    </citation>
    <scope>NUCLEOTIDE SEQUENCE</scope>
    <source>
        <strain evidence="3">HIS019</strain>
    </source>
</reference>
<evidence type="ECO:0000256" key="2">
    <source>
        <dbReference type="SAM" id="SignalP"/>
    </source>
</evidence>
<feature type="signal peptide" evidence="2">
    <location>
        <begin position="1"/>
        <end position="17"/>
    </location>
</feature>
<dbReference type="KEGG" id="ccac:CcaHIS019_0304170"/>
<dbReference type="EMBL" id="AP028214">
    <property type="protein sequence ID" value="BEI90347.1"/>
    <property type="molecule type" value="Genomic_DNA"/>
</dbReference>
<keyword evidence="1" id="KW-0812">Transmembrane</keyword>
<keyword evidence="1" id="KW-1133">Transmembrane helix</keyword>
<evidence type="ECO:0000313" key="4">
    <source>
        <dbReference type="Proteomes" id="UP001233271"/>
    </source>
</evidence>
<keyword evidence="2" id="KW-0732">Signal</keyword>
<evidence type="ECO:0000313" key="3">
    <source>
        <dbReference type="EMBL" id="BEI90347.1"/>
    </source>
</evidence>
<proteinExistence type="predicted"/>
<dbReference type="AlphaFoldDB" id="A0AA48ICI8"/>
<dbReference type="GeneID" id="85494217"/>